<evidence type="ECO:0000256" key="5">
    <source>
        <dbReference type="ARBA" id="ARBA00022692"/>
    </source>
</evidence>
<evidence type="ECO:0000313" key="16">
    <source>
        <dbReference type="Proteomes" id="UP000827889"/>
    </source>
</evidence>
<proteinExistence type="inferred from homology"/>
<evidence type="ECO:0000256" key="8">
    <source>
        <dbReference type="ARBA" id="ARBA00022989"/>
    </source>
</evidence>
<feature type="domain" description="Leucine-rich repeat-containing N-terminal plant-type" evidence="14">
    <location>
        <begin position="36"/>
        <end position="72"/>
    </location>
</feature>
<accession>A0A8B8P7E2</accession>
<dbReference type="SMART" id="SM00369">
    <property type="entry name" value="LRR_TYP"/>
    <property type="match status" value="8"/>
</dbReference>
<dbReference type="InterPro" id="IPR013210">
    <property type="entry name" value="LRR_N_plant-typ"/>
</dbReference>
<evidence type="ECO:0000313" key="17">
    <source>
        <dbReference type="RefSeq" id="XP_030530544.1"/>
    </source>
</evidence>
<dbReference type="RefSeq" id="XP_030530544.1">
    <property type="nucleotide sequence ID" value="XM_030674684.2"/>
</dbReference>
<evidence type="ECO:0000256" key="11">
    <source>
        <dbReference type="ARBA" id="ARBA00023180"/>
    </source>
</evidence>
<dbReference type="Gene3D" id="3.80.10.10">
    <property type="entry name" value="Ribonuclease Inhibitor"/>
    <property type="match status" value="4"/>
</dbReference>
<evidence type="ECO:0000256" key="6">
    <source>
        <dbReference type="ARBA" id="ARBA00022729"/>
    </source>
</evidence>
<dbReference type="InterPro" id="IPR046956">
    <property type="entry name" value="RLP23-like"/>
</dbReference>
<keyword evidence="5 12" id="KW-0812">Transmembrane</keyword>
<keyword evidence="3" id="KW-1003">Cell membrane</keyword>
<keyword evidence="7" id="KW-0677">Repeat</keyword>
<keyword evidence="6 13" id="KW-0732">Signal</keyword>
<dbReference type="KEGG" id="rarg:115740995"/>
<evidence type="ECO:0000256" key="7">
    <source>
        <dbReference type="ARBA" id="ARBA00022737"/>
    </source>
</evidence>
<dbReference type="SUPFAM" id="SSF52058">
    <property type="entry name" value="L domain-like"/>
    <property type="match status" value="3"/>
</dbReference>
<evidence type="ECO:0000256" key="4">
    <source>
        <dbReference type="ARBA" id="ARBA00022614"/>
    </source>
</evidence>
<keyword evidence="11" id="KW-0325">Glycoprotein</keyword>
<evidence type="ECO:0000256" key="10">
    <source>
        <dbReference type="ARBA" id="ARBA00023170"/>
    </source>
</evidence>
<dbReference type="Pfam" id="PF23598">
    <property type="entry name" value="LRR_14"/>
    <property type="match status" value="1"/>
</dbReference>
<dbReference type="Pfam" id="PF13855">
    <property type="entry name" value="LRR_8"/>
    <property type="match status" value="2"/>
</dbReference>
<protein>
    <submittedName>
        <fullName evidence="17">Receptor-like protein EIX2</fullName>
    </submittedName>
</protein>
<reference evidence="17" key="1">
    <citation type="submission" date="2025-08" db="UniProtKB">
        <authorList>
            <consortium name="RefSeq"/>
        </authorList>
    </citation>
    <scope>IDENTIFICATION</scope>
    <source>
        <tissue evidence="17">Leaf</tissue>
    </source>
</reference>
<dbReference type="FunFam" id="3.80.10.10:FF:000095">
    <property type="entry name" value="LRR receptor-like serine/threonine-protein kinase GSO1"/>
    <property type="match status" value="2"/>
</dbReference>
<dbReference type="PANTHER" id="PTHR48063:SF112">
    <property type="entry name" value="RECEPTOR LIKE PROTEIN 30-LIKE"/>
    <property type="match status" value="1"/>
</dbReference>
<keyword evidence="10" id="KW-0675">Receptor</keyword>
<organism evidence="16 17">
    <name type="scientific">Rhodamnia argentea</name>
    <dbReference type="NCBI Taxonomy" id="178133"/>
    <lineage>
        <taxon>Eukaryota</taxon>
        <taxon>Viridiplantae</taxon>
        <taxon>Streptophyta</taxon>
        <taxon>Embryophyta</taxon>
        <taxon>Tracheophyta</taxon>
        <taxon>Spermatophyta</taxon>
        <taxon>Magnoliopsida</taxon>
        <taxon>eudicotyledons</taxon>
        <taxon>Gunneridae</taxon>
        <taxon>Pentapetalae</taxon>
        <taxon>rosids</taxon>
        <taxon>malvids</taxon>
        <taxon>Myrtales</taxon>
        <taxon>Myrtaceae</taxon>
        <taxon>Myrtoideae</taxon>
        <taxon>Myrteae</taxon>
        <taxon>Australasian group</taxon>
        <taxon>Rhodamnia</taxon>
    </lineage>
</organism>
<dbReference type="GeneID" id="115740995"/>
<dbReference type="Pfam" id="PF00560">
    <property type="entry name" value="LRR_1"/>
    <property type="match status" value="6"/>
</dbReference>
<evidence type="ECO:0000256" key="2">
    <source>
        <dbReference type="ARBA" id="ARBA00009592"/>
    </source>
</evidence>
<dbReference type="Proteomes" id="UP000827889">
    <property type="component" value="Chromosome 7"/>
</dbReference>
<gene>
    <name evidence="17" type="primary">LOC115740995</name>
</gene>
<dbReference type="InterPro" id="IPR001611">
    <property type="entry name" value="Leu-rich_rpt"/>
</dbReference>
<evidence type="ECO:0000256" key="3">
    <source>
        <dbReference type="ARBA" id="ARBA00022475"/>
    </source>
</evidence>
<dbReference type="Pfam" id="PF08263">
    <property type="entry name" value="LRRNT_2"/>
    <property type="match status" value="1"/>
</dbReference>
<dbReference type="OrthoDB" id="1060944at2759"/>
<dbReference type="InterPro" id="IPR055414">
    <property type="entry name" value="LRR_R13L4/SHOC2-like"/>
</dbReference>
<evidence type="ECO:0000256" key="1">
    <source>
        <dbReference type="ARBA" id="ARBA00004251"/>
    </source>
</evidence>
<comment type="similarity">
    <text evidence="2">Belongs to the RLP family.</text>
</comment>
<comment type="subcellular location">
    <subcellularLocation>
        <location evidence="1">Cell membrane</location>
        <topology evidence="1">Single-pass type I membrane protein</topology>
    </subcellularLocation>
</comment>
<feature type="transmembrane region" description="Helical" evidence="12">
    <location>
        <begin position="929"/>
        <end position="952"/>
    </location>
</feature>
<evidence type="ECO:0000256" key="12">
    <source>
        <dbReference type="SAM" id="Phobius"/>
    </source>
</evidence>
<evidence type="ECO:0000259" key="15">
    <source>
        <dbReference type="Pfam" id="PF23598"/>
    </source>
</evidence>
<keyword evidence="8 12" id="KW-1133">Transmembrane helix</keyword>
<keyword evidence="4" id="KW-0433">Leucine-rich repeat</keyword>
<sequence>MGRFCFQVLALVTLLLILDDLPVCFCRNSTSMCVEHERKALLQLRQILSDPHGSLSSWKGEDCCRWKGVTCDRLYAHVIELQLLPEVARVDYGYVLPDRILSVAGKLNSSLLNLRYLKCLDLSGINFEGERIPAFLGSMKQLRYLDLSFGNFHGTVPQELGNLTKLEVLDLHDYYGNLVVDDTRWISHLQSLNYLDMSFLKIARARDLMHMIGMLPSLSHLSLSVCGLLNYHLSANSTSLVHLQYLDLSYNFLKGPIANVVFQNMTSLQHLDLSGNSFGSSIPMWFDKLPSLVHLNLEYNLFHSIEGGLFSFLKSKKYLKSLYLGYNQLGGEISTSQGNSSMVIANSLVGTLDLSHNQLNGTIPSSLGELSSLAWLDLSCNQFSGHIPASLGHLRALQELHLSSNHLSGTIPDDFGKLSHLSVLSLYINSLGGVISEIHFSNLTRLKYLHISANNNLTFKAEHGWIPPFQLNFIRMDSCKFRNTFPLWMRTQVEVQVISLSNASIFGALPKWFGNMTFREFNLSHNQITGPLPSMSSECSVLDLSHNFISGPLPTNISGMNLAFLYLNDNHINGTLPSSLCEGGFFNLNLGNNSLSGSIPNCWEGFRLFHLTLSFNNLSGVIPSSIGSSHQLSTLHLNGNHLNGELPLNLSHCTTLIVLDLGENNFSGSIPTWLSKSFDLLMILRLRENSFTGSIPSQLCSLPRLQILDLAANNLTGTIPRCLGYMKGMKYFNRDNIPEFVAPSPIYIGSSPSASPLPAIANPFFDSNQEHVVEIMKGRHNEYTKIDLLLAVNLDLSSNHLNGLIPEEFAFLSGLHGLNLSHNLLSGGIPIGIGDMKSLESLDLSSNLLSGMIPQGISALTYLAYLNLSHNNFIGPIPRGKQIQTLNDPSIYADNPLLCGDPLQKKCPYAEAPQAWEEDNIEEGKLEKVMFYLVIMLGFATGFWGVVGGLVYKKNWRHAYFNYADRKIDMAYVIVAVKVAELRRRLRRA</sequence>
<name>A0A8B8P7E2_9MYRT</name>
<dbReference type="GO" id="GO:0005886">
    <property type="term" value="C:plasma membrane"/>
    <property type="evidence" value="ECO:0007669"/>
    <property type="project" value="UniProtKB-SubCell"/>
</dbReference>
<evidence type="ECO:0000256" key="9">
    <source>
        <dbReference type="ARBA" id="ARBA00023136"/>
    </source>
</evidence>
<keyword evidence="9 12" id="KW-0472">Membrane</keyword>
<evidence type="ECO:0000256" key="13">
    <source>
        <dbReference type="SAM" id="SignalP"/>
    </source>
</evidence>
<dbReference type="PANTHER" id="PTHR48063">
    <property type="entry name" value="LRR RECEPTOR-LIKE KINASE"/>
    <property type="match status" value="1"/>
</dbReference>
<dbReference type="FunFam" id="3.80.10.10:FF:000383">
    <property type="entry name" value="Leucine-rich repeat receptor protein kinase EMS1"/>
    <property type="match status" value="1"/>
</dbReference>
<dbReference type="InterPro" id="IPR003591">
    <property type="entry name" value="Leu-rich_rpt_typical-subtyp"/>
</dbReference>
<feature type="signal peptide" evidence="13">
    <location>
        <begin position="1"/>
        <end position="26"/>
    </location>
</feature>
<evidence type="ECO:0000259" key="14">
    <source>
        <dbReference type="Pfam" id="PF08263"/>
    </source>
</evidence>
<dbReference type="AlphaFoldDB" id="A0A8B8P7E2"/>
<keyword evidence="16" id="KW-1185">Reference proteome</keyword>
<feature type="chain" id="PRO_5033990523" evidence="13">
    <location>
        <begin position="27"/>
        <end position="989"/>
    </location>
</feature>
<dbReference type="InterPro" id="IPR032675">
    <property type="entry name" value="LRR_dom_sf"/>
</dbReference>
<feature type="domain" description="Disease resistance R13L4/SHOC-2-like LRR" evidence="15">
    <location>
        <begin position="351"/>
        <end position="496"/>
    </location>
</feature>